<evidence type="ECO:0000256" key="1">
    <source>
        <dbReference type="ARBA" id="ARBA00005578"/>
    </source>
</evidence>
<dbReference type="OrthoDB" id="203381at2759"/>
<accession>A0A9N9C1T5</accession>
<organism evidence="3 4">
    <name type="scientific">Ambispora gerdemannii</name>
    <dbReference type="NCBI Taxonomy" id="144530"/>
    <lineage>
        <taxon>Eukaryota</taxon>
        <taxon>Fungi</taxon>
        <taxon>Fungi incertae sedis</taxon>
        <taxon>Mucoromycota</taxon>
        <taxon>Glomeromycotina</taxon>
        <taxon>Glomeromycetes</taxon>
        <taxon>Archaeosporales</taxon>
        <taxon>Ambisporaceae</taxon>
        <taxon>Ambispora</taxon>
    </lineage>
</organism>
<protein>
    <submittedName>
        <fullName evidence="3">8757_t:CDS:1</fullName>
    </submittedName>
</protein>
<gene>
    <name evidence="3" type="ORF">AGERDE_LOCUS8445</name>
</gene>
<dbReference type="AlphaFoldDB" id="A0A9N9C1T5"/>
<reference evidence="3" key="1">
    <citation type="submission" date="2021-06" db="EMBL/GenBank/DDBJ databases">
        <authorList>
            <person name="Kallberg Y."/>
            <person name="Tangrot J."/>
            <person name="Rosling A."/>
        </authorList>
    </citation>
    <scope>NUCLEOTIDE SEQUENCE</scope>
    <source>
        <strain evidence="3">MT106</strain>
    </source>
</reference>
<comment type="similarity">
    <text evidence="1 2">Belongs to the BolA/IbaG family.</text>
</comment>
<dbReference type="EMBL" id="CAJVPL010001789">
    <property type="protein sequence ID" value="CAG8587649.1"/>
    <property type="molecule type" value="Genomic_DNA"/>
</dbReference>
<dbReference type="SUPFAM" id="SSF82657">
    <property type="entry name" value="BolA-like"/>
    <property type="match status" value="1"/>
</dbReference>
<comment type="caution">
    <text evidence="3">The sequence shown here is derived from an EMBL/GenBank/DDBJ whole genome shotgun (WGS) entry which is preliminary data.</text>
</comment>
<proteinExistence type="inferred from homology"/>
<dbReference type="InterPro" id="IPR052275">
    <property type="entry name" value="Mt_Fe-S_assembly_factor"/>
</dbReference>
<dbReference type="InterPro" id="IPR002634">
    <property type="entry name" value="BolA"/>
</dbReference>
<evidence type="ECO:0000313" key="3">
    <source>
        <dbReference type="EMBL" id="CAG8587649.1"/>
    </source>
</evidence>
<dbReference type="PANTHER" id="PTHR46188:SF1">
    <property type="entry name" value="BOLA-LIKE PROTEIN 3"/>
    <property type="match status" value="1"/>
</dbReference>
<dbReference type="Gene3D" id="3.10.20.90">
    <property type="entry name" value="Phosphatidylinositol 3-kinase Catalytic Subunit, Chain A, domain 1"/>
    <property type="match status" value="1"/>
</dbReference>
<evidence type="ECO:0000256" key="2">
    <source>
        <dbReference type="RuleBase" id="RU003860"/>
    </source>
</evidence>
<dbReference type="Proteomes" id="UP000789831">
    <property type="component" value="Unassembled WGS sequence"/>
</dbReference>
<dbReference type="GO" id="GO:0005759">
    <property type="term" value="C:mitochondrial matrix"/>
    <property type="evidence" value="ECO:0007669"/>
    <property type="project" value="TreeGrafter"/>
</dbReference>
<dbReference type="Pfam" id="PF01722">
    <property type="entry name" value="BolA"/>
    <property type="match status" value="1"/>
</dbReference>
<dbReference type="PANTHER" id="PTHR46188">
    <property type="entry name" value="BOLA-LIKE PROTEIN 3"/>
    <property type="match status" value="1"/>
</dbReference>
<name>A0A9N9C1T5_9GLOM</name>
<dbReference type="InterPro" id="IPR036065">
    <property type="entry name" value="BolA-like_sf"/>
</dbReference>
<sequence length="148" mass="16716">MHLIKPTLKIISLANFRTKSNNTNSISSFLNCNSLPKFQVQLLYGTSINNNEQKQEQEEKSTLSSETTTLDFRTPGEKHLYEKLREKFNPSRLIVHDISGGCGEMYAIEIASSAFSELSMIKQHRLVNEALKDDIAKMHGVQLKTSAK</sequence>
<keyword evidence="4" id="KW-1185">Reference proteome</keyword>
<evidence type="ECO:0000313" key="4">
    <source>
        <dbReference type="Proteomes" id="UP000789831"/>
    </source>
</evidence>